<feature type="domain" description="Protein ENHANCED DISEASE RESISTANCE 2 C-terminal" evidence="8">
    <location>
        <begin position="346"/>
        <end position="434"/>
    </location>
</feature>
<reference evidence="9 10" key="1">
    <citation type="journal article" date="2024" name="Nat. Commun.">
        <title>Phylogenomics reveals the evolutionary origins of lichenization in chlorophyte algae.</title>
        <authorList>
            <person name="Puginier C."/>
            <person name="Libourel C."/>
            <person name="Otte J."/>
            <person name="Skaloud P."/>
            <person name="Haon M."/>
            <person name="Grisel S."/>
            <person name="Petersen M."/>
            <person name="Berrin J.G."/>
            <person name="Delaux P.M."/>
            <person name="Dal Grande F."/>
            <person name="Keller J."/>
        </authorList>
    </citation>
    <scope>NUCLEOTIDE SEQUENCE [LARGE SCALE GENOMIC DNA]</scope>
    <source>
        <strain evidence="9 10">SAG 245.80</strain>
    </source>
</reference>
<gene>
    <name evidence="9" type="ORF">WJX81_003424</name>
</gene>
<feature type="compositionally biased region" description="Polar residues" evidence="6">
    <location>
        <begin position="575"/>
        <end position="584"/>
    </location>
</feature>
<evidence type="ECO:0000256" key="2">
    <source>
        <dbReference type="ARBA" id="ARBA00007524"/>
    </source>
</evidence>
<dbReference type="FunFam" id="1.20.1260.100:FF:000001">
    <property type="entry name" value="translocator protein 2"/>
    <property type="match status" value="1"/>
</dbReference>
<dbReference type="PANTHER" id="PTHR12136:SF41">
    <property type="entry name" value="PLECKSTRIN HOMOLOGY (PH) AND LIPID-BINDING START DOMAINS-CONTAINING PROTEIN"/>
    <property type="match status" value="1"/>
</dbReference>
<name>A0AAW1QKF8_9CHLO</name>
<keyword evidence="5 7" id="KW-0472">Membrane</keyword>
<organism evidence="9 10">
    <name type="scientific">Elliptochloris bilobata</name>
    <dbReference type="NCBI Taxonomy" id="381761"/>
    <lineage>
        <taxon>Eukaryota</taxon>
        <taxon>Viridiplantae</taxon>
        <taxon>Chlorophyta</taxon>
        <taxon>core chlorophytes</taxon>
        <taxon>Trebouxiophyceae</taxon>
        <taxon>Trebouxiophyceae incertae sedis</taxon>
        <taxon>Elliptochloris clade</taxon>
        <taxon>Elliptochloris</taxon>
    </lineage>
</organism>
<feature type="compositionally biased region" description="Low complexity" evidence="6">
    <location>
        <begin position="492"/>
        <end position="502"/>
    </location>
</feature>
<feature type="domain" description="Protein ENHANCED DISEASE RESISTANCE 2 C-terminal" evidence="8">
    <location>
        <begin position="635"/>
        <end position="738"/>
    </location>
</feature>
<dbReference type="GO" id="GO:0016020">
    <property type="term" value="C:membrane"/>
    <property type="evidence" value="ECO:0007669"/>
    <property type="project" value="UniProtKB-SubCell"/>
</dbReference>
<feature type="region of interest" description="Disordered" evidence="6">
    <location>
        <begin position="217"/>
        <end position="236"/>
    </location>
</feature>
<dbReference type="CDD" id="cd15904">
    <property type="entry name" value="TSPO_MBR"/>
    <property type="match status" value="1"/>
</dbReference>
<comment type="subcellular location">
    <subcellularLocation>
        <location evidence="1">Membrane</location>
        <topology evidence="1">Multi-pass membrane protein</topology>
    </subcellularLocation>
</comment>
<feature type="transmembrane region" description="Helical" evidence="7">
    <location>
        <begin position="6"/>
        <end position="29"/>
    </location>
</feature>
<evidence type="ECO:0000256" key="1">
    <source>
        <dbReference type="ARBA" id="ARBA00004141"/>
    </source>
</evidence>
<dbReference type="EMBL" id="JALJOU010000095">
    <property type="protein sequence ID" value="KAK9821914.1"/>
    <property type="molecule type" value="Genomic_DNA"/>
</dbReference>
<dbReference type="InterPro" id="IPR045096">
    <property type="entry name" value="EDR2-like"/>
</dbReference>
<comment type="caution">
    <text evidence="9">The sequence shown here is derived from an EMBL/GenBank/DDBJ whole genome shotgun (WGS) entry which is preliminary data.</text>
</comment>
<dbReference type="Proteomes" id="UP001445335">
    <property type="component" value="Unassembled WGS sequence"/>
</dbReference>
<feature type="region of interest" description="Disordered" evidence="6">
    <location>
        <begin position="479"/>
        <end position="608"/>
    </location>
</feature>
<dbReference type="Pfam" id="PF07059">
    <property type="entry name" value="EDR2_C"/>
    <property type="match status" value="2"/>
</dbReference>
<dbReference type="InterPro" id="IPR009769">
    <property type="entry name" value="EDR2_C"/>
</dbReference>
<dbReference type="PANTHER" id="PTHR12136">
    <property type="entry name" value="ENHANCED DISEASE RESISTANCE-RELATED"/>
    <property type="match status" value="1"/>
</dbReference>
<evidence type="ECO:0000313" key="10">
    <source>
        <dbReference type="Proteomes" id="UP001445335"/>
    </source>
</evidence>
<dbReference type="InterPro" id="IPR038330">
    <property type="entry name" value="TspO/MBR-related_sf"/>
</dbReference>
<comment type="similarity">
    <text evidence="2">Belongs to the TspO/BZRP family.</text>
</comment>
<sequence>MAAGGGAQALLEVAALALSVALPLSGCCAKRMLMQSAKSSHQRADPGSYNAPAQPGSIAASWLCARPRQSLRSVWPALYACLGVAAWLVWRRGGLVMQAGPLAAYAGMLAASWLAWPPLFGGGRSLPRACADVLALGGSAAAATAAFHAVDPAAGLLLLPFVGWTCFATALVNCALATGDSEVLRDAHSLAALKQGAKGGLDAGTGGADVATPFAAQAKGKKAPDGTGNPAESAAAGLAAPRASGGLLERINAGVGWLAGSAGGDTAVQTSPSGRECGGSGLLTALKERLHASLGSPRGEARRDFDGVVGAAAANVARGSTGGAETPLAAAGDGHITDSVPTRFFSCPGAADFKVRGATYLVDKRKVLPEKPECRLESVNLVVVAEPTFHIARFLPSIRDSPAPLTFVWHVLVPGRQNLSLVFAWALDHDPLEAIARVLPDPTPGFTSDTEAGGGGGSDTDAAFDAAEVLAAADALARGNKDAGSRGGGGASTAAGSRAAAGEAMVPEVSGESGSSYRTDHNGAPAAEQLGEADVERSARSLSSLQPAERPPGGHRRAHTTLDGGPPRKPAVARASTQPSTPATSRKWRRSAVNVEPARTESAAEDGPSRYAACDPFDVCLMRFLDDAGGEAATTTRRHSVFKIIPRVTHGSWVVKQAVGQNTPVLLGRKITTKYFRGPRYIEVDVDVGSSRSAAHVVGLVQGALKSLVIDIAVLLEGHSPDELPERLLGTVRLNHLDLRYGAELNLQTGQITRKAGAD</sequence>
<keyword evidence="10" id="KW-1185">Reference proteome</keyword>
<feature type="transmembrane region" description="Helical" evidence="7">
    <location>
        <begin position="73"/>
        <end position="90"/>
    </location>
</feature>
<keyword evidence="3 7" id="KW-0812">Transmembrane</keyword>
<dbReference type="InterPro" id="IPR004307">
    <property type="entry name" value="TspO_MBR"/>
</dbReference>
<protein>
    <recommendedName>
        <fullName evidence="8">Protein ENHANCED DISEASE RESISTANCE 2 C-terminal domain-containing protein</fullName>
    </recommendedName>
</protein>
<evidence type="ECO:0000256" key="7">
    <source>
        <dbReference type="SAM" id="Phobius"/>
    </source>
</evidence>
<evidence type="ECO:0000256" key="5">
    <source>
        <dbReference type="ARBA" id="ARBA00023136"/>
    </source>
</evidence>
<evidence type="ECO:0000256" key="3">
    <source>
        <dbReference type="ARBA" id="ARBA00022692"/>
    </source>
</evidence>
<evidence type="ECO:0000256" key="6">
    <source>
        <dbReference type="SAM" id="MobiDB-lite"/>
    </source>
</evidence>
<proteinExistence type="inferred from homology"/>
<evidence type="ECO:0000259" key="8">
    <source>
        <dbReference type="Pfam" id="PF07059"/>
    </source>
</evidence>
<evidence type="ECO:0000313" key="9">
    <source>
        <dbReference type="EMBL" id="KAK9821914.1"/>
    </source>
</evidence>
<keyword evidence="4 7" id="KW-1133">Transmembrane helix</keyword>
<dbReference type="AlphaFoldDB" id="A0AAW1QKF8"/>
<dbReference type="Gene3D" id="1.20.1260.100">
    <property type="entry name" value="TspO/MBR protein"/>
    <property type="match status" value="1"/>
</dbReference>
<evidence type="ECO:0000256" key="4">
    <source>
        <dbReference type="ARBA" id="ARBA00022989"/>
    </source>
</evidence>
<dbReference type="Pfam" id="PF03073">
    <property type="entry name" value="TspO_MBR"/>
    <property type="match status" value="1"/>
</dbReference>
<accession>A0AAW1QKF8</accession>